<dbReference type="Pfam" id="PF00756">
    <property type="entry name" value="Esterase"/>
    <property type="match status" value="1"/>
</dbReference>
<dbReference type="InterPro" id="IPR050583">
    <property type="entry name" value="Mycobacterial_A85_antigen"/>
</dbReference>
<name>A0A4P5PNF0_9ENTE</name>
<dbReference type="Proteomes" id="UP000290567">
    <property type="component" value="Unassembled WGS sequence"/>
</dbReference>
<dbReference type="SUPFAM" id="SSF53474">
    <property type="entry name" value="alpha/beta-Hydrolases"/>
    <property type="match status" value="1"/>
</dbReference>
<organism evidence="1 2">
    <name type="scientific">Enterococcus florum</name>
    <dbReference type="NCBI Taxonomy" id="2480627"/>
    <lineage>
        <taxon>Bacteria</taxon>
        <taxon>Bacillati</taxon>
        <taxon>Bacillota</taxon>
        <taxon>Bacilli</taxon>
        <taxon>Lactobacillales</taxon>
        <taxon>Enterococcaceae</taxon>
        <taxon>Enterococcus</taxon>
    </lineage>
</organism>
<evidence type="ECO:0000313" key="1">
    <source>
        <dbReference type="EMBL" id="GCF94703.1"/>
    </source>
</evidence>
<dbReference type="OrthoDB" id="9803578at2"/>
<dbReference type="EMBL" id="BJCC01000022">
    <property type="protein sequence ID" value="GCF94703.1"/>
    <property type="molecule type" value="Genomic_DNA"/>
</dbReference>
<reference evidence="2" key="1">
    <citation type="submission" date="2019-02" db="EMBL/GenBank/DDBJ databases">
        <title>Draft genome sequence of Enterococcus sp. Gos25-1.</title>
        <authorList>
            <person name="Tanaka N."/>
            <person name="Shiwa Y."/>
            <person name="Fujita N."/>
        </authorList>
    </citation>
    <scope>NUCLEOTIDE SEQUENCE [LARGE SCALE GENOMIC DNA]</scope>
    <source>
        <strain evidence="2">Gos25-1</strain>
    </source>
</reference>
<dbReference type="InterPro" id="IPR000801">
    <property type="entry name" value="Esterase-like"/>
</dbReference>
<dbReference type="RefSeq" id="WP_146623117.1">
    <property type="nucleotide sequence ID" value="NZ_BJCC01000022.1"/>
</dbReference>
<gene>
    <name evidence="1" type="ORF">NRIC_25940</name>
</gene>
<keyword evidence="2" id="KW-1185">Reference proteome</keyword>
<dbReference type="PANTHER" id="PTHR48098">
    <property type="entry name" value="ENTEROCHELIN ESTERASE-RELATED"/>
    <property type="match status" value="1"/>
</dbReference>
<comment type="caution">
    <text evidence="1">The sequence shown here is derived from an EMBL/GenBank/DDBJ whole genome shotgun (WGS) entry which is preliminary data.</text>
</comment>
<dbReference type="PANTHER" id="PTHR48098:SF1">
    <property type="entry name" value="DIACYLGLYCEROL ACYLTRANSFERASE_MYCOLYLTRANSFERASE AG85A"/>
    <property type="match status" value="1"/>
</dbReference>
<protein>
    <submittedName>
        <fullName evidence="1">Tributyrin esterase</fullName>
    </submittedName>
</protein>
<accession>A0A4P5PNF0</accession>
<proteinExistence type="predicted"/>
<dbReference type="InterPro" id="IPR029058">
    <property type="entry name" value="AB_hydrolase_fold"/>
</dbReference>
<sequence length="238" mass="27402">MYIQGSYYSTVLQRSKSYVAILPEKIPREVRVVFLLHGIGSDERTWALNVPLIEYSEKYNVAFFCPAGENSFYTDHADGENYGEAIGKEFYEVIKSLYQLNFERKNVQIAGFSMGGYGAVLLGLRYSELYSRIGAFSPAFVFYKKERKEVHYQKVFSKGDQGSENDCLFQYKKLLNQRKEIPAIQFSCGKEDPLCEQTVKVIDQIKALDSNAPITFYLQAGFHDFSLWSKDLVRFLEI</sequence>
<evidence type="ECO:0000313" key="2">
    <source>
        <dbReference type="Proteomes" id="UP000290567"/>
    </source>
</evidence>
<dbReference type="AlphaFoldDB" id="A0A4P5PNF0"/>
<dbReference type="Gene3D" id="3.40.50.1820">
    <property type="entry name" value="alpha/beta hydrolase"/>
    <property type="match status" value="1"/>
</dbReference>